<dbReference type="InterPro" id="IPR036390">
    <property type="entry name" value="WH_DNA-bd_sf"/>
</dbReference>
<dbReference type="InterPro" id="IPR014786">
    <property type="entry name" value="ANAPC2_C"/>
</dbReference>
<feature type="domain" description="Anaphase-promoting complex subunit 2 C-terminal" evidence="1">
    <location>
        <begin position="10"/>
        <end position="68"/>
    </location>
</feature>
<sequence>MAKMDLYWQFIVGMLTNQGAMPLQRIIMMLKIVVPGGFPFSSEELRGFLSQMVAKGKLEVVSGGSYKIVA</sequence>
<name>A0A0H1BE84_9EURO</name>
<dbReference type="SMART" id="SM01013">
    <property type="entry name" value="APC2"/>
    <property type="match status" value="1"/>
</dbReference>
<proteinExistence type="predicted"/>
<dbReference type="InterPro" id="IPR044554">
    <property type="entry name" value="ANAPC2"/>
</dbReference>
<organism evidence="2 3">
    <name type="scientific">Blastomyces silverae</name>
    <dbReference type="NCBI Taxonomy" id="2060906"/>
    <lineage>
        <taxon>Eukaryota</taxon>
        <taxon>Fungi</taxon>
        <taxon>Dikarya</taxon>
        <taxon>Ascomycota</taxon>
        <taxon>Pezizomycotina</taxon>
        <taxon>Eurotiomycetes</taxon>
        <taxon>Eurotiomycetidae</taxon>
        <taxon>Onygenales</taxon>
        <taxon>Ajellomycetaceae</taxon>
        <taxon>Blastomyces</taxon>
    </lineage>
</organism>
<dbReference type="Pfam" id="PF08672">
    <property type="entry name" value="ANAPC2"/>
    <property type="match status" value="1"/>
</dbReference>
<protein>
    <submittedName>
        <fullName evidence="2">Anaphase-promoting complex subunit 2</fullName>
    </submittedName>
</protein>
<dbReference type="GO" id="GO:0070979">
    <property type="term" value="P:protein K11-linked ubiquitination"/>
    <property type="evidence" value="ECO:0007669"/>
    <property type="project" value="TreeGrafter"/>
</dbReference>
<evidence type="ECO:0000313" key="2">
    <source>
        <dbReference type="EMBL" id="KLJ09312.1"/>
    </source>
</evidence>
<dbReference type="STRING" id="2060906.A0A0H1BE84"/>
<dbReference type="Gene3D" id="1.10.10.10">
    <property type="entry name" value="Winged helix-like DNA-binding domain superfamily/Winged helix DNA-binding domain"/>
    <property type="match status" value="1"/>
</dbReference>
<dbReference type="GO" id="GO:0007091">
    <property type="term" value="P:metaphase/anaphase transition of mitotic cell cycle"/>
    <property type="evidence" value="ECO:0007669"/>
    <property type="project" value="TreeGrafter"/>
</dbReference>
<comment type="caution">
    <text evidence="2">The sequence shown here is derived from an EMBL/GenBank/DDBJ whole genome shotgun (WGS) entry which is preliminary data.</text>
</comment>
<dbReference type="Proteomes" id="UP000053573">
    <property type="component" value="Unassembled WGS sequence"/>
</dbReference>
<dbReference type="EMBL" id="LDEV01002368">
    <property type="protein sequence ID" value="KLJ09312.1"/>
    <property type="molecule type" value="Genomic_DNA"/>
</dbReference>
<evidence type="ECO:0000313" key="3">
    <source>
        <dbReference type="Proteomes" id="UP000053573"/>
    </source>
</evidence>
<dbReference type="GO" id="GO:0005680">
    <property type="term" value="C:anaphase-promoting complex"/>
    <property type="evidence" value="ECO:0007669"/>
    <property type="project" value="TreeGrafter"/>
</dbReference>
<dbReference type="InterPro" id="IPR036388">
    <property type="entry name" value="WH-like_DNA-bd_sf"/>
</dbReference>
<keyword evidence="3" id="KW-1185">Reference proteome</keyword>
<dbReference type="FunFam" id="1.10.10.10:FF:000409">
    <property type="entry name" value="Anaphase-promoting complex subunit ApcB"/>
    <property type="match status" value="1"/>
</dbReference>
<dbReference type="SUPFAM" id="SSF46785">
    <property type="entry name" value="Winged helix' DNA-binding domain"/>
    <property type="match status" value="1"/>
</dbReference>
<reference evidence="3" key="1">
    <citation type="journal article" date="2015" name="PLoS Genet.">
        <title>The dynamic genome and transcriptome of the human fungal pathogen Blastomyces and close relative Emmonsia.</title>
        <authorList>
            <person name="Munoz J.F."/>
            <person name="Gauthier G.M."/>
            <person name="Desjardins C.A."/>
            <person name="Gallo J.E."/>
            <person name="Holder J."/>
            <person name="Sullivan T.D."/>
            <person name="Marty A.J."/>
            <person name="Carmen J.C."/>
            <person name="Chen Z."/>
            <person name="Ding L."/>
            <person name="Gujja S."/>
            <person name="Magrini V."/>
            <person name="Misas E."/>
            <person name="Mitreva M."/>
            <person name="Priest M."/>
            <person name="Saif S."/>
            <person name="Whiston E.A."/>
            <person name="Young S."/>
            <person name="Zeng Q."/>
            <person name="Goldman W.E."/>
            <person name="Mardis E.R."/>
            <person name="Taylor J.W."/>
            <person name="McEwen J.G."/>
            <person name="Clay O.K."/>
            <person name="Klein B.S."/>
            <person name="Cuomo C.A."/>
        </authorList>
    </citation>
    <scope>NUCLEOTIDE SEQUENCE [LARGE SCALE GENOMIC DNA]</scope>
    <source>
        <strain evidence="3">UAMH 139</strain>
    </source>
</reference>
<dbReference type="AlphaFoldDB" id="A0A0H1BE84"/>
<dbReference type="PANTHER" id="PTHR45957:SF1">
    <property type="entry name" value="ANAPHASE-PROMOTING COMPLEX SUBUNIT 2"/>
    <property type="match status" value="1"/>
</dbReference>
<accession>A0A0H1BE84</accession>
<dbReference type="PANTHER" id="PTHR45957">
    <property type="entry name" value="ANAPHASE-PROMOTING COMPLEX SUBUNIT 2"/>
    <property type="match status" value="1"/>
</dbReference>
<evidence type="ECO:0000259" key="1">
    <source>
        <dbReference type="SMART" id="SM01013"/>
    </source>
</evidence>
<gene>
    <name evidence="2" type="ORF">EMPG_15268</name>
</gene>
<dbReference type="OrthoDB" id="5581181at2759"/>